<comment type="subcellular location">
    <subcellularLocation>
        <location evidence="1">Cell membrane</location>
        <topology evidence="1">Single-pass type II membrane protein</topology>
    </subcellularLocation>
    <subcellularLocation>
        <location evidence="3">Membrane</location>
        <topology evidence="3">Single-pass type II membrane protein</topology>
    </subcellularLocation>
</comment>
<dbReference type="PRINTS" id="PR00727">
    <property type="entry name" value="LEADERPTASE"/>
</dbReference>
<dbReference type="EC" id="3.4.21.89" evidence="3"/>
<dbReference type="Proteomes" id="UP000234335">
    <property type="component" value="Unassembled WGS sequence"/>
</dbReference>
<protein>
    <recommendedName>
        <fullName evidence="3">Signal peptidase I</fullName>
        <ecNumber evidence="3">3.4.21.89</ecNumber>
    </recommendedName>
</protein>
<dbReference type="SUPFAM" id="SSF51306">
    <property type="entry name" value="LexA/Signal peptidase"/>
    <property type="match status" value="1"/>
</dbReference>
<dbReference type="Gene3D" id="2.10.109.10">
    <property type="entry name" value="Umud Fragment, subunit A"/>
    <property type="match status" value="1"/>
</dbReference>
<dbReference type="CDD" id="cd06530">
    <property type="entry name" value="S26_SPase_I"/>
    <property type="match status" value="1"/>
</dbReference>
<comment type="similarity">
    <text evidence="2 3">Belongs to the peptidase S26 family.</text>
</comment>
<feature type="domain" description="Peptidase S26" evidence="4">
    <location>
        <begin position="42"/>
        <end position="195"/>
    </location>
</feature>
<dbReference type="InterPro" id="IPR000223">
    <property type="entry name" value="Pept_S26A_signal_pept_1"/>
</dbReference>
<keyword evidence="3" id="KW-1133">Transmembrane helix</keyword>
<reference evidence="5 6" key="1">
    <citation type="submission" date="2017-12" db="EMBL/GenBank/DDBJ databases">
        <title>Phylogenetic diversity of female urinary microbiome.</title>
        <authorList>
            <person name="Thomas-White K."/>
            <person name="Wolfe A.J."/>
        </authorList>
    </citation>
    <scope>NUCLEOTIDE SEQUENCE [LARGE SCALE GENOMIC DNA]</scope>
    <source>
        <strain evidence="5 6">UMB0119</strain>
    </source>
</reference>
<dbReference type="GO" id="GO:0006465">
    <property type="term" value="P:signal peptide processing"/>
    <property type="evidence" value="ECO:0007669"/>
    <property type="project" value="InterPro"/>
</dbReference>
<dbReference type="PANTHER" id="PTHR43390:SF1">
    <property type="entry name" value="CHLOROPLAST PROCESSING PEPTIDASE"/>
    <property type="match status" value="1"/>
</dbReference>
<dbReference type="NCBIfam" id="TIGR02227">
    <property type="entry name" value="sigpep_I_bact"/>
    <property type="match status" value="1"/>
</dbReference>
<gene>
    <name evidence="5" type="primary">lepB</name>
    <name evidence="5" type="ORF">CYJ34_00620</name>
</gene>
<dbReference type="InterPro" id="IPR019533">
    <property type="entry name" value="Peptidase_S26"/>
</dbReference>
<evidence type="ECO:0000256" key="3">
    <source>
        <dbReference type="RuleBase" id="RU362042"/>
    </source>
</evidence>
<dbReference type="GO" id="GO:0005886">
    <property type="term" value="C:plasma membrane"/>
    <property type="evidence" value="ECO:0007669"/>
    <property type="project" value="UniProtKB-SubCell"/>
</dbReference>
<keyword evidence="3" id="KW-0645">Protease</keyword>
<organism evidence="5 6">
    <name type="scientific">Anaerococcus octavius</name>
    <dbReference type="NCBI Taxonomy" id="54007"/>
    <lineage>
        <taxon>Bacteria</taxon>
        <taxon>Bacillati</taxon>
        <taxon>Bacillota</taxon>
        <taxon>Tissierellia</taxon>
        <taxon>Tissierellales</taxon>
        <taxon>Peptoniphilaceae</taxon>
        <taxon>Anaerococcus</taxon>
    </lineage>
</organism>
<accession>A0A2I1MAS4</accession>
<sequence length="201" mass="23346">MSKKVKITQADSKSLQNKMDFTEINKIIRQKRVDVSNKNAIRSFFKKLLLIILVLWWLFTFIFGFFVVYNDDMFPKMVPSDLLMYYRLDHNYYVGDVVVVGKNDADYALRIVASGGDVVDISEEGQLIVNDSYQAEDQIFYPTGQYEETSTQVKFPMKLKDNEVFALGDMRKGAKDSRYFGAVEKNEIKGKVFALYRRSNF</sequence>
<dbReference type="GO" id="GO:0004252">
    <property type="term" value="F:serine-type endopeptidase activity"/>
    <property type="evidence" value="ECO:0007669"/>
    <property type="project" value="InterPro"/>
</dbReference>
<comment type="caution">
    <text evidence="5">The sequence shown here is derived from an EMBL/GenBank/DDBJ whole genome shotgun (WGS) entry which is preliminary data.</text>
</comment>
<evidence type="ECO:0000313" key="5">
    <source>
        <dbReference type="EMBL" id="PKZ17243.1"/>
    </source>
</evidence>
<comment type="catalytic activity">
    <reaction evidence="3">
        <text>Cleavage of hydrophobic, N-terminal signal or leader sequences from secreted and periplasmic proteins.</text>
        <dbReference type="EC" id="3.4.21.89"/>
    </reaction>
</comment>
<keyword evidence="3" id="KW-0812">Transmembrane</keyword>
<name>A0A2I1MAS4_9FIRM</name>
<keyword evidence="3" id="KW-0472">Membrane</keyword>
<dbReference type="AlphaFoldDB" id="A0A2I1MAS4"/>
<dbReference type="EMBL" id="PKGS01000001">
    <property type="protein sequence ID" value="PKZ17243.1"/>
    <property type="molecule type" value="Genomic_DNA"/>
</dbReference>
<dbReference type="RefSeq" id="WP_101539412.1">
    <property type="nucleotide sequence ID" value="NZ_PKGS01000001.1"/>
</dbReference>
<dbReference type="InterPro" id="IPR036286">
    <property type="entry name" value="LexA/Signal_pep-like_sf"/>
</dbReference>
<keyword evidence="3" id="KW-0378">Hydrolase</keyword>
<dbReference type="Pfam" id="PF10502">
    <property type="entry name" value="Peptidase_S26"/>
    <property type="match status" value="1"/>
</dbReference>
<evidence type="ECO:0000259" key="4">
    <source>
        <dbReference type="Pfam" id="PF10502"/>
    </source>
</evidence>
<evidence type="ECO:0000256" key="1">
    <source>
        <dbReference type="ARBA" id="ARBA00004401"/>
    </source>
</evidence>
<dbReference type="PANTHER" id="PTHR43390">
    <property type="entry name" value="SIGNAL PEPTIDASE I"/>
    <property type="match status" value="1"/>
</dbReference>
<evidence type="ECO:0000256" key="2">
    <source>
        <dbReference type="ARBA" id="ARBA00009370"/>
    </source>
</evidence>
<proteinExistence type="inferred from homology"/>
<keyword evidence="6" id="KW-1185">Reference proteome</keyword>
<dbReference type="GO" id="GO:0009003">
    <property type="term" value="F:signal peptidase activity"/>
    <property type="evidence" value="ECO:0007669"/>
    <property type="project" value="UniProtKB-EC"/>
</dbReference>
<evidence type="ECO:0000313" key="6">
    <source>
        <dbReference type="Proteomes" id="UP000234335"/>
    </source>
</evidence>
<feature type="transmembrane region" description="Helical" evidence="3">
    <location>
        <begin position="48"/>
        <end position="69"/>
    </location>
</feature>